<dbReference type="InterPro" id="IPR051521">
    <property type="entry name" value="tRNA_Mod/Golgi_Maint"/>
</dbReference>
<gene>
    <name evidence="14" type="ORF">ACJMK2_022769</name>
</gene>
<comment type="caution">
    <text evidence="14">The sequence shown here is derived from an EMBL/GenBank/DDBJ whole genome shotgun (WGS) entry which is preliminary data.</text>
</comment>
<evidence type="ECO:0000256" key="1">
    <source>
        <dbReference type="ARBA" id="ARBA00004123"/>
    </source>
</evidence>
<keyword evidence="6" id="KW-0539">Nucleus</keyword>
<evidence type="ECO:0000256" key="10">
    <source>
        <dbReference type="ARBA" id="ARBA00042508"/>
    </source>
</evidence>
<evidence type="ECO:0000313" key="14">
    <source>
        <dbReference type="EMBL" id="KAL3837409.1"/>
    </source>
</evidence>
<dbReference type="Pfam" id="PF03942">
    <property type="entry name" value="DTW"/>
    <property type="match status" value="1"/>
</dbReference>
<dbReference type="PANTHER" id="PTHR15627">
    <property type="entry name" value="NATURAL KILLER CELL-SPECIFIC ANTIGEN KLIP1"/>
    <property type="match status" value="1"/>
</dbReference>
<comment type="catalytic activity">
    <reaction evidence="11">
        <text>a uridine in tRNA + S-adenosyl-L-methionine = a 3-[(3S)-3-amino-3-carboxypropyl]uridine in tRNA + S-methyl-5'-thioadenosine + H(+)</text>
        <dbReference type="Rhea" id="RHEA:62432"/>
        <dbReference type="Rhea" id="RHEA-COMP:13339"/>
        <dbReference type="Rhea" id="RHEA-COMP:16092"/>
        <dbReference type="ChEBI" id="CHEBI:15378"/>
        <dbReference type="ChEBI" id="CHEBI:17509"/>
        <dbReference type="ChEBI" id="CHEBI:59789"/>
        <dbReference type="ChEBI" id="CHEBI:65315"/>
        <dbReference type="ChEBI" id="CHEBI:82930"/>
        <dbReference type="EC" id="2.5.1.25"/>
    </reaction>
</comment>
<feature type="compositionally biased region" description="Basic and acidic residues" evidence="12">
    <location>
        <begin position="145"/>
        <end position="191"/>
    </location>
</feature>
<keyword evidence="4" id="KW-0949">S-adenosyl-L-methionine</keyword>
<dbReference type="AlphaFoldDB" id="A0ABD3TK20"/>
<evidence type="ECO:0000256" key="2">
    <source>
        <dbReference type="ARBA" id="ARBA00012386"/>
    </source>
</evidence>
<evidence type="ECO:0000256" key="7">
    <source>
        <dbReference type="ARBA" id="ARBA00037050"/>
    </source>
</evidence>
<evidence type="ECO:0000256" key="8">
    <source>
        <dbReference type="ARBA" id="ARBA00038290"/>
    </source>
</evidence>
<evidence type="ECO:0000259" key="13">
    <source>
        <dbReference type="SMART" id="SM01144"/>
    </source>
</evidence>
<dbReference type="GO" id="GO:0005634">
    <property type="term" value="C:nucleus"/>
    <property type="evidence" value="ECO:0007669"/>
    <property type="project" value="UniProtKB-SubCell"/>
</dbReference>
<sequence length="332" mass="38398">MEENPFKDLNITSADFLDSITGRSVCPKCQKSRKYYCYTCYVPVQGIEDRVPKVKLPIQVDIIKHPSECDGKSTAAHAGVISPDYVTIYTYPCIPDYEDRNRVLLVFPGANSTTLNDLAKEMESSDMHLTKKVHNPNNATVEETSPDHSDSLHLQKNRTENDVDNSEKCEHNGSLDSEKDHGGRKRTLEDLDCEPKRGGCKKLHAERDSRQTGSHDVKSSFDKVVFIDSTWNQTSAICSDERLKGLKRVELMSRKSRFWRHQKDIPDTYLSTIEAIYYFLRDYHELFITADYHGEYDNLLFFFRFIYQKIRNIYKGGKDLKAYQQRGEHKTK</sequence>
<dbReference type="GO" id="GO:0016432">
    <property type="term" value="F:tRNA-uridine aminocarboxypropyltransferase activity"/>
    <property type="evidence" value="ECO:0007669"/>
    <property type="project" value="UniProtKB-EC"/>
</dbReference>
<dbReference type="SMART" id="SM01144">
    <property type="entry name" value="DTW"/>
    <property type="match status" value="1"/>
</dbReference>
<evidence type="ECO:0000256" key="6">
    <source>
        <dbReference type="ARBA" id="ARBA00023242"/>
    </source>
</evidence>
<accession>A0ABD3TK20</accession>
<dbReference type="EC" id="2.5.1.25" evidence="2"/>
<dbReference type="EMBL" id="JBJQND010000018">
    <property type="protein sequence ID" value="KAL3837410.1"/>
    <property type="molecule type" value="Genomic_DNA"/>
</dbReference>
<feature type="domain" description="DTW" evidence="13">
    <location>
        <begin position="33"/>
        <end position="315"/>
    </location>
</feature>
<reference evidence="14 15" key="1">
    <citation type="submission" date="2024-11" db="EMBL/GenBank/DDBJ databases">
        <title>Chromosome-level genome assembly of the freshwater bivalve Anodonta woodiana.</title>
        <authorList>
            <person name="Chen X."/>
        </authorList>
    </citation>
    <scope>NUCLEOTIDE SEQUENCE [LARGE SCALE GENOMIC DNA]</scope>
    <source>
        <strain evidence="14">MN2024</strain>
        <tissue evidence="14">Gills</tissue>
    </source>
</reference>
<evidence type="ECO:0000313" key="15">
    <source>
        <dbReference type="Proteomes" id="UP001634394"/>
    </source>
</evidence>
<evidence type="ECO:0000256" key="12">
    <source>
        <dbReference type="SAM" id="MobiDB-lite"/>
    </source>
</evidence>
<dbReference type="PANTHER" id="PTHR15627:SF8">
    <property type="entry name" value="TRNA-URIDINE AMINOCARBOXYPROPYLTRANSFERASE 1"/>
    <property type="match status" value="1"/>
</dbReference>
<dbReference type="GO" id="GO:0008033">
    <property type="term" value="P:tRNA processing"/>
    <property type="evidence" value="ECO:0007669"/>
    <property type="project" value="UniProtKB-KW"/>
</dbReference>
<dbReference type="EMBL" id="JBJQND010000018">
    <property type="protein sequence ID" value="KAL3837409.1"/>
    <property type="molecule type" value="Genomic_DNA"/>
</dbReference>
<keyword evidence="15" id="KW-1185">Reference proteome</keyword>
<evidence type="ECO:0000256" key="9">
    <source>
        <dbReference type="ARBA" id="ARBA00039242"/>
    </source>
</evidence>
<dbReference type="InterPro" id="IPR005636">
    <property type="entry name" value="DTW"/>
</dbReference>
<evidence type="ECO:0000256" key="4">
    <source>
        <dbReference type="ARBA" id="ARBA00022691"/>
    </source>
</evidence>
<feature type="region of interest" description="Disordered" evidence="12">
    <location>
        <begin position="136"/>
        <end position="191"/>
    </location>
</feature>
<organism evidence="14 15">
    <name type="scientific">Sinanodonta woodiana</name>
    <name type="common">Chinese pond mussel</name>
    <name type="synonym">Anodonta woodiana</name>
    <dbReference type="NCBI Taxonomy" id="1069815"/>
    <lineage>
        <taxon>Eukaryota</taxon>
        <taxon>Metazoa</taxon>
        <taxon>Spiralia</taxon>
        <taxon>Lophotrochozoa</taxon>
        <taxon>Mollusca</taxon>
        <taxon>Bivalvia</taxon>
        <taxon>Autobranchia</taxon>
        <taxon>Heteroconchia</taxon>
        <taxon>Palaeoheterodonta</taxon>
        <taxon>Unionida</taxon>
        <taxon>Unionoidea</taxon>
        <taxon>Unionidae</taxon>
        <taxon>Unioninae</taxon>
        <taxon>Sinanodonta</taxon>
    </lineage>
</organism>
<comment type="function">
    <text evidence="7">Catalyzes the formation of 3-(3-amino-3-carboxypropyl)uridine (acp3U) at position 20 in the D-loop of several cytoplasmic tRNAs (acp3U(20)).</text>
</comment>
<keyword evidence="3" id="KW-0808">Transferase</keyword>
<comment type="similarity">
    <text evidence="8">Belongs to the TDD superfamily. DTWD1 family.</text>
</comment>
<name>A0ABD3TK20_SINWO</name>
<comment type="subcellular location">
    <subcellularLocation>
        <location evidence="1">Nucleus</location>
    </subcellularLocation>
</comment>
<evidence type="ECO:0000256" key="3">
    <source>
        <dbReference type="ARBA" id="ARBA00022679"/>
    </source>
</evidence>
<evidence type="ECO:0000256" key="5">
    <source>
        <dbReference type="ARBA" id="ARBA00022694"/>
    </source>
</evidence>
<evidence type="ECO:0000256" key="11">
    <source>
        <dbReference type="ARBA" id="ARBA00048718"/>
    </source>
</evidence>
<keyword evidence="5" id="KW-0819">tRNA processing</keyword>
<dbReference type="Proteomes" id="UP001634394">
    <property type="component" value="Unassembled WGS sequence"/>
</dbReference>
<protein>
    <recommendedName>
        <fullName evidence="9">tRNA-uridine aminocarboxypropyltransferase 1</fullName>
        <ecNumber evidence="2">2.5.1.25</ecNumber>
    </recommendedName>
    <alternativeName>
        <fullName evidence="10">DTW domain-containing protein 1</fullName>
    </alternativeName>
</protein>
<proteinExistence type="inferred from homology"/>